<feature type="signal peptide" evidence="4">
    <location>
        <begin position="1"/>
        <end position="24"/>
    </location>
</feature>
<evidence type="ECO:0000259" key="5">
    <source>
        <dbReference type="Pfam" id="PF08266"/>
    </source>
</evidence>
<dbReference type="Ensembl" id="ENSSRHT00000070774.1">
    <property type="protein sequence ID" value="ENSSRHP00000068891.1"/>
    <property type="gene ID" value="ENSSRHG00000034281.1"/>
</dbReference>
<dbReference type="InterPro" id="IPR015919">
    <property type="entry name" value="Cadherin-like_sf"/>
</dbReference>
<keyword evidence="7" id="KW-1185">Reference proteome</keyword>
<accession>A0A673KZ72</accession>
<dbReference type="GO" id="GO:0005886">
    <property type="term" value="C:plasma membrane"/>
    <property type="evidence" value="ECO:0007669"/>
    <property type="project" value="TreeGrafter"/>
</dbReference>
<keyword evidence="3" id="KW-0325">Glycoprotein</keyword>
<dbReference type="PANTHER" id="PTHR24028:SF287">
    <property type="entry name" value="CADHERIN-RELATED NEURONAL RECEPTOR VARIABLE 1-RELATED"/>
    <property type="match status" value="1"/>
</dbReference>
<name>A0A673KZ72_9TELE</name>
<organism evidence="6 7">
    <name type="scientific">Sinocyclocheilus rhinocerous</name>
    <dbReference type="NCBI Taxonomy" id="307959"/>
    <lineage>
        <taxon>Eukaryota</taxon>
        <taxon>Metazoa</taxon>
        <taxon>Chordata</taxon>
        <taxon>Craniata</taxon>
        <taxon>Vertebrata</taxon>
        <taxon>Euteleostomi</taxon>
        <taxon>Actinopterygii</taxon>
        <taxon>Neopterygii</taxon>
        <taxon>Teleostei</taxon>
        <taxon>Ostariophysi</taxon>
        <taxon>Cypriniformes</taxon>
        <taxon>Cyprinidae</taxon>
        <taxon>Cyprininae</taxon>
        <taxon>Sinocyclocheilus</taxon>
    </lineage>
</organism>
<dbReference type="GO" id="GO:0005509">
    <property type="term" value="F:calcium ion binding"/>
    <property type="evidence" value="ECO:0007669"/>
    <property type="project" value="InterPro"/>
</dbReference>
<evidence type="ECO:0000313" key="6">
    <source>
        <dbReference type="Ensembl" id="ENSSRHP00000068891.1"/>
    </source>
</evidence>
<feature type="domain" description="Cadherin N-terminal" evidence="5">
    <location>
        <begin position="28"/>
        <end position="93"/>
    </location>
</feature>
<evidence type="ECO:0000256" key="1">
    <source>
        <dbReference type="ARBA" id="ARBA00004370"/>
    </source>
</evidence>
<evidence type="ECO:0000256" key="4">
    <source>
        <dbReference type="SAM" id="SignalP"/>
    </source>
</evidence>
<dbReference type="Proteomes" id="UP000472270">
    <property type="component" value="Unassembled WGS sequence"/>
</dbReference>
<keyword evidence="2" id="KW-0472">Membrane</keyword>
<dbReference type="GO" id="GO:0007155">
    <property type="term" value="P:cell adhesion"/>
    <property type="evidence" value="ECO:0007669"/>
    <property type="project" value="TreeGrafter"/>
</dbReference>
<evidence type="ECO:0000256" key="3">
    <source>
        <dbReference type="ARBA" id="ARBA00023180"/>
    </source>
</evidence>
<comment type="subcellular location">
    <subcellularLocation>
        <location evidence="1">Membrane</location>
    </subcellularLocation>
</comment>
<dbReference type="Pfam" id="PF08266">
    <property type="entry name" value="Cadherin_2"/>
    <property type="match status" value="1"/>
</dbReference>
<dbReference type="PANTHER" id="PTHR24028">
    <property type="entry name" value="CADHERIN-87A"/>
    <property type="match status" value="1"/>
</dbReference>
<evidence type="ECO:0000256" key="2">
    <source>
        <dbReference type="ARBA" id="ARBA00023136"/>
    </source>
</evidence>
<dbReference type="SUPFAM" id="SSF49313">
    <property type="entry name" value="Cadherin-like"/>
    <property type="match status" value="1"/>
</dbReference>
<evidence type="ECO:0000313" key="7">
    <source>
        <dbReference type="Proteomes" id="UP000472270"/>
    </source>
</evidence>
<proteinExistence type="predicted"/>
<protein>
    <recommendedName>
        <fullName evidence="5">Cadherin N-terminal domain-containing protein</fullName>
    </recommendedName>
</protein>
<reference evidence="6" key="2">
    <citation type="submission" date="2025-09" db="UniProtKB">
        <authorList>
            <consortium name="Ensembl"/>
        </authorList>
    </citation>
    <scope>IDENTIFICATION</scope>
</reference>
<dbReference type="AlphaFoldDB" id="A0A673KZ72"/>
<reference evidence="6" key="1">
    <citation type="submission" date="2025-08" db="UniProtKB">
        <authorList>
            <consortium name="Ensembl"/>
        </authorList>
    </citation>
    <scope>IDENTIFICATION</scope>
</reference>
<dbReference type="InterPro" id="IPR050174">
    <property type="entry name" value="Protocadherin/Cadherin-CA"/>
</dbReference>
<dbReference type="Gene3D" id="2.60.40.60">
    <property type="entry name" value="Cadherins"/>
    <property type="match status" value="1"/>
</dbReference>
<sequence>MFISTQRHLLACFSFALTCHFLEAVTGQISYSVSEEVIQGTTVGNIAKDINLSVKNLQSRGFRIVSGSKKQYLSVNIETGSLQVSERIDREELKILKVA</sequence>
<dbReference type="CDD" id="cd11304">
    <property type="entry name" value="Cadherin_repeat"/>
    <property type="match status" value="1"/>
</dbReference>
<keyword evidence="4" id="KW-0732">Signal</keyword>
<feature type="chain" id="PRO_5025633192" description="Cadherin N-terminal domain-containing protein" evidence="4">
    <location>
        <begin position="25"/>
        <end position="99"/>
    </location>
</feature>
<dbReference type="InterPro" id="IPR013164">
    <property type="entry name" value="Cadherin_N"/>
</dbReference>